<dbReference type="GeneID" id="87857686"/>
<dbReference type="AlphaFoldDB" id="A0AAE0JKX6"/>
<proteinExistence type="predicted"/>
<dbReference type="RefSeq" id="XP_062684421.1">
    <property type="nucleotide sequence ID" value="XM_062820532.1"/>
</dbReference>
<evidence type="ECO:0000313" key="1">
    <source>
        <dbReference type="EMBL" id="KAK3351126.1"/>
    </source>
</evidence>
<dbReference type="EMBL" id="JAUEPP010000002">
    <property type="protein sequence ID" value="KAK3351126.1"/>
    <property type="molecule type" value="Genomic_DNA"/>
</dbReference>
<comment type="caution">
    <text evidence="1">The sequence shown here is derived from an EMBL/GenBank/DDBJ whole genome shotgun (WGS) entry which is preliminary data.</text>
</comment>
<protein>
    <submittedName>
        <fullName evidence="1">Uncharacterized protein</fullName>
    </submittedName>
</protein>
<reference evidence="1" key="1">
    <citation type="journal article" date="2023" name="Mol. Phylogenet. Evol.">
        <title>Genome-scale phylogeny and comparative genomics of the fungal order Sordariales.</title>
        <authorList>
            <person name="Hensen N."/>
            <person name="Bonometti L."/>
            <person name="Westerberg I."/>
            <person name="Brannstrom I.O."/>
            <person name="Guillou S."/>
            <person name="Cros-Aarteil S."/>
            <person name="Calhoun S."/>
            <person name="Haridas S."/>
            <person name="Kuo A."/>
            <person name="Mondo S."/>
            <person name="Pangilinan J."/>
            <person name="Riley R."/>
            <person name="LaButti K."/>
            <person name="Andreopoulos B."/>
            <person name="Lipzen A."/>
            <person name="Chen C."/>
            <person name="Yan M."/>
            <person name="Daum C."/>
            <person name="Ng V."/>
            <person name="Clum A."/>
            <person name="Steindorff A."/>
            <person name="Ohm R.A."/>
            <person name="Martin F."/>
            <person name="Silar P."/>
            <person name="Natvig D.O."/>
            <person name="Lalanne C."/>
            <person name="Gautier V."/>
            <person name="Ament-Velasquez S.L."/>
            <person name="Kruys A."/>
            <person name="Hutchinson M.I."/>
            <person name="Powell A.J."/>
            <person name="Barry K."/>
            <person name="Miller A.N."/>
            <person name="Grigoriev I.V."/>
            <person name="Debuchy R."/>
            <person name="Gladieux P."/>
            <person name="Hiltunen Thoren M."/>
            <person name="Johannesson H."/>
        </authorList>
    </citation>
    <scope>NUCLEOTIDE SEQUENCE</scope>
    <source>
        <strain evidence="1">CBS 560.94</strain>
    </source>
</reference>
<organism evidence="1 2">
    <name type="scientific">Neurospora tetraspora</name>
    <dbReference type="NCBI Taxonomy" id="94610"/>
    <lineage>
        <taxon>Eukaryota</taxon>
        <taxon>Fungi</taxon>
        <taxon>Dikarya</taxon>
        <taxon>Ascomycota</taxon>
        <taxon>Pezizomycotina</taxon>
        <taxon>Sordariomycetes</taxon>
        <taxon>Sordariomycetidae</taxon>
        <taxon>Sordariales</taxon>
        <taxon>Sordariaceae</taxon>
        <taxon>Neurospora</taxon>
    </lineage>
</organism>
<keyword evidence="2" id="KW-1185">Reference proteome</keyword>
<reference evidence="1" key="2">
    <citation type="submission" date="2023-06" db="EMBL/GenBank/DDBJ databases">
        <authorList>
            <consortium name="Lawrence Berkeley National Laboratory"/>
            <person name="Haridas S."/>
            <person name="Hensen N."/>
            <person name="Bonometti L."/>
            <person name="Westerberg I."/>
            <person name="Brannstrom I.O."/>
            <person name="Guillou S."/>
            <person name="Cros-Aarteil S."/>
            <person name="Calhoun S."/>
            <person name="Kuo A."/>
            <person name="Mondo S."/>
            <person name="Pangilinan J."/>
            <person name="Riley R."/>
            <person name="Labutti K."/>
            <person name="Andreopoulos B."/>
            <person name="Lipzen A."/>
            <person name="Chen C."/>
            <person name="Yanf M."/>
            <person name="Daum C."/>
            <person name="Ng V."/>
            <person name="Clum A."/>
            <person name="Steindorff A."/>
            <person name="Ohm R."/>
            <person name="Martin F."/>
            <person name="Silar P."/>
            <person name="Natvig D."/>
            <person name="Lalanne C."/>
            <person name="Gautier V."/>
            <person name="Ament-Velasquez S.L."/>
            <person name="Kruys A."/>
            <person name="Hutchinson M.I."/>
            <person name="Powell A.J."/>
            <person name="Barry K."/>
            <person name="Miller A.N."/>
            <person name="Grigoriev I.V."/>
            <person name="Debuchy R."/>
            <person name="Gladieux P."/>
            <person name="Thoren M.H."/>
            <person name="Johannesson H."/>
        </authorList>
    </citation>
    <scope>NUCLEOTIDE SEQUENCE</scope>
    <source>
        <strain evidence="1">CBS 560.94</strain>
    </source>
</reference>
<name>A0AAE0JKX6_9PEZI</name>
<evidence type="ECO:0000313" key="2">
    <source>
        <dbReference type="Proteomes" id="UP001278500"/>
    </source>
</evidence>
<accession>A0AAE0JKX6</accession>
<sequence length="108" mass="12225">MYRCFATQCSPLCLPELRPVDRWQTCQLDQPRICLPLHQVGDAHGDGAHTHSVYRVRLPSLRWHPFRRSNVPRSPAPLLYPLSATTVFLSIRNGETAAKMGCRGSCRP</sequence>
<gene>
    <name evidence="1" type="ORF">B0H65DRAFT_108456</name>
</gene>
<dbReference type="Proteomes" id="UP001278500">
    <property type="component" value="Unassembled WGS sequence"/>
</dbReference>